<dbReference type="EMBL" id="JAFCLK010000004">
    <property type="protein sequence ID" value="MBR1135142.1"/>
    <property type="molecule type" value="Genomic_DNA"/>
</dbReference>
<proteinExistence type="predicted"/>
<dbReference type="SUPFAM" id="SSF56349">
    <property type="entry name" value="DNA breaking-rejoining enzymes"/>
    <property type="match status" value="1"/>
</dbReference>
<dbReference type="Pfam" id="PF00589">
    <property type="entry name" value="Phage_integrase"/>
    <property type="match status" value="1"/>
</dbReference>
<dbReference type="InterPro" id="IPR013762">
    <property type="entry name" value="Integrase-like_cat_sf"/>
</dbReference>
<accession>A0ABS5G1H1</accession>
<dbReference type="Gene3D" id="1.10.443.10">
    <property type="entry name" value="Intergrase catalytic core"/>
    <property type="match status" value="1"/>
</dbReference>
<keyword evidence="5" id="KW-1185">Reference proteome</keyword>
<dbReference type="PANTHER" id="PTHR30349">
    <property type="entry name" value="PHAGE INTEGRASE-RELATED"/>
    <property type="match status" value="1"/>
</dbReference>
<gene>
    <name evidence="4" type="ORF">JQ619_05130</name>
</gene>
<keyword evidence="1" id="KW-0229">DNA integration</keyword>
<dbReference type="RefSeq" id="WP_172236212.1">
    <property type="nucleotide sequence ID" value="NZ_JABFDP010000007.1"/>
</dbReference>
<reference evidence="5" key="1">
    <citation type="journal article" date="2021" name="ISME J.">
        <title>Evolutionary origin and ecological implication of a unique nif island in free-living Bradyrhizobium lineages.</title>
        <authorList>
            <person name="Tao J."/>
        </authorList>
    </citation>
    <scope>NUCLEOTIDE SEQUENCE [LARGE SCALE GENOMIC DNA]</scope>
    <source>
        <strain evidence="5">SZCCT0094</strain>
    </source>
</reference>
<name>A0ABS5G1H1_9BRAD</name>
<keyword evidence="2" id="KW-0233">DNA recombination</keyword>
<feature type="domain" description="Tyr recombinase" evidence="3">
    <location>
        <begin position="174"/>
        <end position="350"/>
    </location>
</feature>
<sequence length="362" mass="40676">MGTITARKRKDGTTAHLAQVLIKRGGAILHREARTFDRRQAAAAWLERREKELAAPGGLDQEKGLDPVLSDVIERYVSESKKEVGRTKAQVLNAIKGYEIAQRRCSTIDSTDLVEFANQLVSKVQPQTVSNYLSHLAAIFAIARPAWGYPLDQAAMKDAFVVAKRLGITSKSRTRERRPSLAELDLLMQHFGERQQRRPSSVPMQKVIAFAIFSTRRLEEITRLRRADLDEVGSKILVRDMKNPGEKLGNDVWCDLPAEALHVAQSMPSDTDEIFPYTTDAIGMGFTRACQLLGIVDLHFHDLRHDGVSRLFEMGHNVPQVAAVSGHRSWSSLKRYTHLRQTGNKYEGWKWLEVVTVKTAPG</sequence>
<dbReference type="InterPro" id="IPR002104">
    <property type="entry name" value="Integrase_catalytic"/>
</dbReference>
<organism evidence="4 5">
    <name type="scientific">Bradyrhizobium denitrificans</name>
    <dbReference type="NCBI Taxonomy" id="2734912"/>
    <lineage>
        <taxon>Bacteria</taxon>
        <taxon>Pseudomonadati</taxon>
        <taxon>Pseudomonadota</taxon>
        <taxon>Alphaproteobacteria</taxon>
        <taxon>Hyphomicrobiales</taxon>
        <taxon>Nitrobacteraceae</taxon>
        <taxon>Bradyrhizobium</taxon>
    </lineage>
</organism>
<evidence type="ECO:0000313" key="4">
    <source>
        <dbReference type="EMBL" id="MBR1135142.1"/>
    </source>
</evidence>
<evidence type="ECO:0000259" key="3">
    <source>
        <dbReference type="PROSITE" id="PS51898"/>
    </source>
</evidence>
<dbReference type="Proteomes" id="UP001314635">
    <property type="component" value="Unassembled WGS sequence"/>
</dbReference>
<comment type="caution">
    <text evidence="4">The sequence shown here is derived from an EMBL/GenBank/DDBJ whole genome shotgun (WGS) entry which is preliminary data.</text>
</comment>
<dbReference type="PROSITE" id="PS51898">
    <property type="entry name" value="TYR_RECOMBINASE"/>
    <property type="match status" value="1"/>
</dbReference>
<dbReference type="InterPro" id="IPR050090">
    <property type="entry name" value="Tyrosine_recombinase_XerCD"/>
</dbReference>
<dbReference type="PANTHER" id="PTHR30349:SF94">
    <property type="entry name" value="INTEGRASE_RECOMBINASE HI_1414-RELATED"/>
    <property type="match status" value="1"/>
</dbReference>
<evidence type="ECO:0000256" key="1">
    <source>
        <dbReference type="ARBA" id="ARBA00022908"/>
    </source>
</evidence>
<dbReference type="InterPro" id="IPR011010">
    <property type="entry name" value="DNA_brk_join_enz"/>
</dbReference>
<evidence type="ECO:0000313" key="5">
    <source>
        <dbReference type="Proteomes" id="UP001314635"/>
    </source>
</evidence>
<protein>
    <submittedName>
        <fullName evidence="4">Tyrosine-type recombinase/integrase</fullName>
    </submittedName>
</protein>
<evidence type="ECO:0000256" key="2">
    <source>
        <dbReference type="ARBA" id="ARBA00023172"/>
    </source>
</evidence>